<dbReference type="Proteomes" id="UP001362999">
    <property type="component" value="Unassembled WGS sequence"/>
</dbReference>
<reference evidence="2 3" key="1">
    <citation type="journal article" date="2024" name="J Genomics">
        <title>Draft genome sequencing and assembly of Favolaschia claudopus CIRM-BRFM 2984 isolated from oak limbs.</title>
        <authorList>
            <person name="Navarro D."/>
            <person name="Drula E."/>
            <person name="Chaduli D."/>
            <person name="Cazenave R."/>
            <person name="Ahrendt S."/>
            <person name="Wang J."/>
            <person name="Lipzen A."/>
            <person name="Daum C."/>
            <person name="Barry K."/>
            <person name="Grigoriev I.V."/>
            <person name="Favel A."/>
            <person name="Rosso M.N."/>
            <person name="Martin F."/>
        </authorList>
    </citation>
    <scope>NUCLEOTIDE SEQUENCE [LARGE SCALE GENOMIC DNA]</scope>
    <source>
        <strain evidence="2 3">CIRM-BRFM 2984</strain>
    </source>
</reference>
<proteinExistence type="predicted"/>
<organism evidence="2 3">
    <name type="scientific">Favolaschia claudopus</name>
    <dbReference type="NCBI Taxonomy" id="2862362"/>
    <lineage>
        <taxon>Eukaryota</taxon>
        <taxon>Fungi</taxon>
        <taxon>Dikarya</taxon>
        <taxon>Basidiomycota</taxon>
        <taxon>Agaricomycotina</taxon>
        <taxon>Agaricomycetes</taxon>
        <taxon>Agaricomycetidae</taxon>
        <taxon>Agaricales</taxon>
        <taxon>Marasmiineae</taxon>
        <taxon>Mycenaceae</taxon>
        <taxon>Favolaschia</taxon>
    </lineage>
</organism>
<sequence>MAEPDLFFCSGCNHHKTRADFGTKSNGQRTATCQACTRRTREAKQKKAREKENADPSRTPVDPDAGKTLSMDAFLLRVVAVAAADAALASADGKSESIELEKHVDTSALAGNEREKADKLVAAIWEQIKYRFVQKHLDSGATRFMYHCSQNKDRQHAPKKKEGVKNRDKIQMDAFDCHGWVHVTVLSGQNTSRVKVSHHDDHIPYYCIDIPADIQEFIRANLKLNPSQLWDEILKKHPQPVFSRQAAIALWRSNDAKEWNEIPDELKICKDSTRRV</sequence>
<feature type="compositionally biased region" description="Basic and acidic residues" evidence="1">
    <location>
        <begin position="39"/>
        <end position="55"/>
    </location>
</feature>
<evidence type="ECO:0000313" key="2">
    <source>
        <dbReference type="EMBL" id="KAK7000818.1"/>
    </source>
</evidence>
<accession>A0AAW0A5I8</accession>
<dbReference type="EMBL" id="JAWWNJ010000086">
    <property type="protein sequence ID" value="KAK7000818.1"/>
    <property type="molecule type" value="Genomic_DNA"/>
</dbReference>
<comment type="caution">
    <text evidence="2">The sequence shown here is derived from an EMBL/GenBank/DDBJ whole genome shotgun (WGS) entry which is preliminary data.</text>
</comment>
<feature type="region of interest" description="Disordered" evidence="1">
    <location>
        <begin position="39"/>
        <end position="66"/>
    </location>
</feature>
<evidence type="ECO:0000256" key="1">
    <source>
        <dbReference type="SAM" id="MobiDB-lite"/>
    </source>
</evidence>
<dbReference type="AlphaFoldDB" id="A0AAW0A5I8"/>
<name>A0AAW0A5I8_9AGAR</name>
<evidence type="ECO:0000313" key="3">
    <source>
        <dbReference type="Proteomes" id="UP001362999"/>
    </source>
</evidence>
<gene>
    <name evidence="2" type="ORF">R3P38DRAFT_3217993</name>
</gene>
<protein>
    <submittedName>
        <fullName evidence="2">Uncharacterized protein</fullName>
    </submittedName>
</protein>
<keyword evidence="3" id="KW-1185">Reference proteome</keyword>